<dbReference type="Proteomes" id="UP000243937">
    <property type="component" value="Chromosome"/>
</dbReference>
<dbReference type="OrthoDB" id="9803598at2"/>
<keyword evidence="3 8" id="KW-0460">Magnesium</keyword>
<dbReference type="RefSeq" id="WP_087034802.1">
    <property type="nucleotide sequence ID" value="NZ_CP021377.1"/>
</dbReference>
<evidence type="ECO:0000256" key="1">
    <source>
        <dbReference type="ARBA" id="ARBA00009562"/>
    </source>
</evidence>
<evidence type="ECO:0000256" key="5">
    <source>
        <dbReference type="ARBA" id="ARBA00047683"/>
    </source>
</evidence>
<dbReference type="InterPro" id="IPR005801">
    <property type="entry name" value="ADC_synthase"/>
</dbReference>
<evidence type="ECO:0000259" key="10">
    <source>
        <dbReference type="Pfam" id="PF04715"/>
    </source>
</evidence>
<feature type="binding site" evidence="8">
    <location>
        <position position="495"/>
    </location>
    <ligand>
        <name>Mg(2+)</name>
        <dbReference type="ChEBI" id="CHEBI:18420"/>
    </ligand>
</feature>
<dbReference type="AlphaFoldDB" id="A0A1Y0D305"/>
<evidence type="ECO:0000256" key="2">
    <source>
        <dbReference type="ARBA" id="ARBA00022723"/>
    </source>
</evidence>
<keyword evidence="4 6" id="KW-0456">Lyase</keyword>
<evidence type="ECO:0000259" key="9">
    <source>
        <dbReference type="Pfam" id="PF00425"/>
    </source>
</evidence>
<dbReference type="PANTHER" id="PTHR11236:SF49">
    <property type="entry name" value="ANTHRANILATE SYNTHASE COMPONENT 1"/>
    <property type="match status" value="1"/>
</dbReference>
<keyword evidence="6 7" id="KW-0822">Tryptophan biosynthesis</keyword>
<name>A0A1Y0D305_9GAMM</name>
<dbReference type="GO" id="GO:0046872">
    <property type="term" value="F:metal ion binding"/>
    <property type="evidence" value="ECO:0007669"/>
    <property type="project" value="UniProtKB-KW"/>
</dbReference>
<dbReference type="InterPro" id="IPR006805">
    <property type="entry name" value="Anth_synth_I_N"/>
</dbReference>
<feature type="domain" description="Anthranilate synthase component I N-terminal" evidence="10">
    <location>
        <begin position="16"/>
        <end position="190"/>
    </location>
</feature>
<accession>A0A1Y0D305</accession>
<gene>
    <name evidence="11" type="ORF">CBP31_02975</name>
</gene>
<dbReference type="Pfam" id="PF00425">
    <property type="entry name" value="Chorismate_bind"/>
    <property type="match status" value="1"/>
</dbReference>
<feature type="binding site" evidence="7">
    <location>
        <position position="38"/>
    </location>
    <ligand>
        <name>L-tryptophan</name>
        <dbReference type="ChEBI" id="CHEBI:57912"/>
    </ligand>
</feature>
<dbReference type="PRINTS" id="PR00095">
    <property type="entry name" value="ANTSNTHASEI"/>
</dbReference>
<dbReference type="EMBL" id="CP021377">
    <property type="protein sequence ID" value="ART81714.1"/>
    <property type="molecule type" value="Genomic_DNA"/>
</dbReference>
<keyword evidence="12" id="KW-1185">Reference proteome</keyword>
<protein>
    <recommendedName>
        <fullName evidence="6">Anthranilate synthase component 1</fullName>
        <ecNumber evidence="6">4.1.3.27</ecNumber>
    </recommendedName>
</protein>
<dbReference type="InterPro" id="IPR019999">
    <property type="entry name" value="Anth_synth_I-like"/>
</dbReference>
<feature type="binding site" evidence="7">
    <location>
        <begin position="325"/>
        <end position="326"/>
    </location>
    <ligand>
        <name>chorismate</name>
        <dbReference type="ChEBI" id="CHEBI:29748"/>
    </ligand>
</feature>
<evidence type="ECO:0000313" key="11">
    <source>
        <dbReference type="EMBL" id="ART81714.1"/>
    </source>
</evidence>
<comment type="pathway">
    <text evidence="6">Amino-acid biosynthesis; L-tryptophan biosynthesis; L-tryptophan from chorismate: step 1/5.</text>
</comment>
<feature type="domain" description="Chorismate-utilising enzyme C-terminal" evidence="9">
    <location>
        <begin position="239"/>
        <end position="499"/>
    </location>
</feature>
<evidence type="ECO:0000256" key="4">
    <source>
        <dbReference type="ARBA" id="ARBA00023239"/>
    </source>
</evidence>
<dbReference type="UniPathway" id="UPA00035">
    <property type="reaction ID" value="UER00040"/>
</dbReference>
<evidence type="ECO:0000256" key="6">
    <source>
        <dbReference type="PIRNR" id="PIRNR001373"/>
    </source>
</evidence>
<dbReference type="Gene3D" id="3.60.120.10">
    <property type="entry name" value="Anthranilate synthase"/>
    <property type="match status" value="1"/>
</dbReference>
<evidence type="ECO:0000256" key="3">
    <source>
        <dbReference type="ARBA" id="ARBA00022842"/>
    </source>
</evidence>
<feature type="binding site" evidence="7">
    <location>
        <position position="466"/>
    </location>
    <ligand>
        <name>chorismate</name>
        <dbReference type="ChEBI" id="CHEBI:29748"/>
    </ligand>
</feature>
<comment type="catalytic activity">
    <reaction evidence="5 6">
        <text>chorismate + L-glutamine = anthranilate + pyruvate + L-glutamate + H(+)</text>
        <dbReference type="Rhea" id="RHEA:21732"/>
        <dbReference type="ChEBI" id="CHEBI:15361"/>
        <dbReference type="ChEBI" id="CHEBI:15378"/>
        <dbReference type="ChEBI" id="CHEBI:16567"/>
        <dbReference type="ChEBI" id="CHEBI:29748"/>
        <dbReference type="ChEBI" id="CHEBI:29985"/>
        <dbReference type="ChEBI" id="CHEBI:58359"/>
        <dbReference type="EC" id="4.1.3.27"/>
    </reaction>
</comment>
<dbReference type="GO" id="GO:0004049">
    <property type="term" value="F:anthranilate synthase activity"/>
    <property type="evidence" value="ECO:0007669"/>
    <property type="project" value="UniProtKB-EC"/>
</dbReference>
<dbReference type="KEGG" id="opf:CBP31_02975"/>
<keyword evidence="6 7" id="KW-0028">Amino-acid biosynthesis</keyword>
<reference evidence="11 12" key="1">
    <citation type="journal article" date="2014" name="Int. J. Syst. Evol. Microbiol.">
        <title>Oceanisphaera profunda sp. nov., a marine bacterium isolated from deep-sea sediment, and emended description of the genus Oceanisphaera.</title>
        <authorList>
            <person name="Xu Z."/>
            <person name="Zhang X.Y."/>
            <person name="Su H.N."/>
            <person name="Yu Z.C."/>
            <person name="Liu C."/>
            <person name="Li H."/>
            <person name="Chen X.L."/>
            <person name="Song X.Y."/>
            <person name="Xie B.B."/>
            <person name="Qin Q.L."/>
            <person name="Zhou B.C."/>
            <person name="Shi M."/>
            <person name="Huang Y."/>
            <person name="Zhang Y.Z."/>
        </authorList>
    </citation>
    <scope>NUCLEOTIDE SEQUENCE [LARGE SCALE GENOMIC DNA]</scope>
    <source>
        <strain evidence="11 12">SM1222</strain>
    </source>
</reference>
<evidence type="ECO:0000256" key="7">
    <source>
        <dbReference type="PIRSR" id="PIRSR001373-1"/>
    </source>
</evidence>
<dbReference type="Pfam" id="PF04715">
    <property type="entry name" value="Anth_synt_I_N"/>
    <property type="match status" value="1"/>
</dbReference>
<proteinExistence type="inferred from homology"/>
<dbReference type="NCBIfam" id="NF010079">
    <property type="entry name" value="PRK13564.1"/>
    <property type="match status" value="1"/>
</dbReference>
<comment type="cofactor">
    <cofactor evidence="8">
        <name>Mg(2+)</name>
        <dbReference type="ChEBI" id="CHEBI:18420"/>
    </cofactor>
    <text evidence="8">Binds 1 Mg(2+) ion per subunit.</text>
</comment>
<comment type="similarity">
    <text evidence="1 6">Belongs to the anthranilate synthase component I family.</text>
</comment>
<dbReference type="SUPFAM" id="SSF56322">
    <property type="entry name" value="ADC synthase"/>
    <property type="match status" value="1"/>
</dbReference>
<feature type="binding site" evidence="7">
    <location>
        <begin position="480"/>
        <end position="482"/>
    </location>
    <ligand>
        <name>chorismate</name>
        <dbReference type="ChEBI" id="CHEBI:29748"/>
    </ligand>
</feature>
<dbReference type="EC" id="4.1.3.27" evidence="6"/>
<evidence type="ECO:0000313" key="12">
    <source>
        <dbReference type="Proteomes" id="UP000243937"/>
    </source>
</evidence>
<dbReference type="InterPro" id="IPR015890">
    <property type="entry name" value="Chorismate_C"/>
</dbReference>
<dbReference type="GO" id="GO:0000162">
    <property type="term" value="P:L-tryptophan biosynthetic process"/>
    <property type="evidence" value="ECO:0007669"/>
    <property type="project" value="UniProtKB-UniPathway"/>
</dbReference>
<evidence type="ECO:0000256" key="8">
    <source>
        <dbReference type="PIRSR" id="PIRSR001373-2"/>
    </source>
</evidence>
<dbReference type="NCBIfam" id="TIGR00565">
    <property type="entry name" value="trpE_proteo"/>
    <property type="match status" value="1"/>
</dbReference>
<feature type="binding site" evidence="8">
    <location>
        <position position="358"/>
    </location>
    <ligand>
        <name>Mg(2+)</name>
        <dbReference type="ChEBI" id="CHEBI:18420"/>
    </ligand>
</feature>
<dbReference type="PANTHER" id="PTHR11236">
    <property type="entry name" value="AMINOBENZOATE/ANTHRANILATE SYNTHASE"/>
    <property type="match status" value="1"/>
</dbReference>
<sequence length="521" mass="56508">MAHGSLHVLLQDAPYTDDPLALFAALTQAGDNSMLLESAEIDTKAGTQSLLMLDACVRLVCQGRTVTLTALNANGLPALDLVEQALGGERAAKSASLQQLTVTFPQADDTLDEDNRLKAPSVLETLRLILTRFSANLGQQHVFMAGTFAYDLIASFEQLEGVPEGINACPDFCFYLAETLITLDHKQDSAQLTACVFDPAEQDRLQARLDALAISCGQTHPQPTADTQLQGKIQVSKSDAEFKADVINLKEHIKIGNIFQVVPSRSFSLPCPRPLAAYRKLKQTNPSPYLFYVNDQDFTLFGASPESSVKFDHASRMVEMYPIAGTRKRGLNKDGSINLDLDGRIELELRQDAKETAEHLMLVDLARNDIARISEPGSRYVKDLLSVDRYSHVMHLVSRVVGTLRHDLDALHGYQACMNMGTLTGAPKIRASALIREVEQQRRGSYGGAVGYVNGNGDMDTCIVIRSAFVSNGVAHVQAGAGVVYDSDPQAEADETRSKAAAVLNAIALAHGSTLAEVSHD</sequence>
<organism evidence="11 12">
    <name type="scientific">Oceanisphaera profunda</name>
    <dbReference type="NCBI Taxonomy" id="1416627"/>
    <lineage>
        <taxon>Bacteria</taxon>
        <taxon>Pseudomonadati</taxon>
        <taxon>Pseudomonadota</taxon>
        <taxon>Gammaproteobacteria</taxon>
        <taxon>Aeromonadales</taxon>
        <taxon>Aeromonadaceae</taxon>
        <taxon>Oceanisphaera</taxon>
    </lineage>
</organism>
<keyword evidence="2 8" id="KW-0479">Metal-binding</keyword>
<keyword evidence="6" id="KW-0057">Aromatic amino acid biosynthesis</keyword>
<feature type="binding site" evidence="7">
    <location>
        <position position="446"/>
    </location>
    <ligand>
        <name>chorismate</name>
        <dbReference type="ChEBI" id="CHEBI:29748"/>
    </ligand>
</feature>
<dbReference type="InterPro" id="IPR005257">
    <property type="entry name" value="Anth_synth_I_TrpE"/>
</dbReference>
<dbReference type="PIRSF" id="PIRSF001373">
    <property type="entry name" value="TrpE"/>
    <property type="match status" value="1"/>
</dbReference>